<accession>A0A2P2M632</accession>
<evidence type="ECO:0000256" key="1">
    <source>
        <dbReference type="SAM" id="Phobius"/>
    </source>
</evidence>
<name>A0A2P2M632_RHIMU</name>
<dbReference type="EMBL" id="GGEC01045208">
    <property type="protein sequence ID" value="MBX25692.1"/>
    <property type="molecule type" value="Transcribed_RNA"/>
</dbReference>
<reference evidence="2" key="1">
    <citation type="submission" date="2018-02" db="EMBL/GenBank/DDBJ databases">
        <title>Rhizophora mucronata_Transcriptome.</title>
        <authorList>
            <person name="Meera S.P."/>
            <person name="Sreeshan A."/>
            <person name="Augustine A."/>
        </authorList>
    </citation>
    <scope>NUCLEOTIDE SEQUENCE</scope>
    <source>
        <tissue evidence="2">Leaf</tissue>
    </source>
</reference>
<evidence type="ECO:0000313" key="2">
    <source>
        <dbReference type="EMBL" id="MBX25692.1"/>
    </source>
</evidence>
<sequence>MYHKALCQGFSCPCFLSLYCLFFILSCLHELAYKKYDLWMKSTASSQFFNLTGGKQSFGPEKNPITLSKGQVCILWHVHMATCMQTWGVNCINIEEMQIDFLHCRHNACLFSLLFCLLPFWGLWLMLLSLSSPEAAGCRGTEN</sequence>
<feature type="transmembrane region" description="Helical" evidence="1">
    <location>
        <begin position="15"/>
        <end position="33"/>
    </location>
</feature>
<organism evidence="2">
    <name type="scientific">Rhizophora mucronata</name>
    <name type="common">Asiatic mangrove</name>
    <dbReference type="NCBI Taxonomy" id="61149"/>
    <lineage>
        <taxon>Eukaryota</taxon>
        <taxon>Viridiplantae</taxon>
        <taxon>Streptophyta</taxon>
        <taxon>Embryophyta</taxon>
        <taxon>Tracheophyta</taxon>
        <taxon>Spermatophyta</taxon>
        <taxon>Magnoliopsida</taxon>
        <taxon>eudicotyledons</taxon>
        <taxon>Gunneridae</taxon>
        <taxon>Pentapetalae</taxon>
        <taxon>rosids</taxon>
        <taxon>fabids</taxon>
        <taxon>Malpighiales</taxon>
        <taxon>Rhizophoraceae</taxon>
        <taxon>Rhizophora</taxon>
    </lineage>
</organism>
<keyword evidence="1" id="KW-0812">Transmembrane</keyword>
<keyword evidence="1" id="KW-0472">Membrane</keyword>
<dbReference type="AlphaFoldDB" id="A0A2P2M632"/>
<keyword evidence="1" id="KW-1133">Transmembrane helix</keyword>
<proteinExistence type="predicted"/>
<feature type="transmembrane region" description="Helical" evidence="1">
    <location>
        <begin position="108"/>
        <end position="127"/>
    </location>
</feature>
<dbReference type="PROSITE" id="PS51257">
    <property type="entry name" value="PROKAR_LIPOPROTEIN"/>
    <property type="match status" value="1"/>
</dbReference>
<protein>
    <submittedName>
        <fullName evidence="2">Uncharacterized protein</fullName>
    </submittedName>
</protein>